<evidence type="ECO:0000313" key="4">
    <source>
        <dbReference type="EMBL" id="MCC2165910.1"/>
    </source>
</evidence>
<organism evidence="4 5">
    <name type="scientific">Brotaphodocola catenula</name>
    <dbReference type="NCBI Taxonomy" id="2885361"/>
    <lineage>
        <taxon>Bacteria</taxon>
        <taxon>Bacillati</taxon>
        <taxon>Bacillota</taxon>
        <taxon>Clostridia</taxon>
        <taxon>Lachnospirales</taxon>
        <taxon>Lachnospiraceae</taxon>
        <taxon>Brotaphodocola</taxon>
    </lineage>
</organism>
<feature type="region of interest" description="Disordered" evidence="3">
    <location>
        <begin position="424"/>
        <end position="461"/>
    </location>
</feature>
<dbReference type="AlphaFoldDB" id="A0AAE3ASG8"/>
<feature type="repeat" description="Cell wall-binding" evidence="2">
    <location>
        <begin position="54"/>
        <end position="73"/>
    </location>
</feature>
<dbReference type="InterPro" id="IPR018337">
    <property type="entry name" value="Cell_wall/Cho-bd_repeat"/>
</dbReference>
<feature type="compositionally biased region" description="Basic and acidic residues" evidence="3">
    <location>
        <begin position="429"/>
        <end position="445"/>
    </location>
</feature>
<protein>
    <recommendedName>
        <fullName evidence="6">Cell wall-binding protein</fullName>
    </recommendedName>
</protein>
<reference evidence="4" key="1">
    <citation type="submission" date="2021-10" db="EMBL/GenBank/DDBJ databases">
        <title>Anaerobic single-cell dispensing facilitates the cultivation of human gut bacteria.</title>
        <authorList>
            <person name="Afrizal A."/>
        </authorList>
    </citation>
    <scope>NUCLEOTIDE SEQUENCE</scope>
    <source>
        <strain evidence="4">CLA-AA-H274</strain>
    </source>
</reference>
<proteinExistence type="predicted"/>
<dbReference type="PROSITE" id="PS51170">
    <property type="entry name" value="CW"/>
    <property type="match status" value="1"/>
</dbReference>
<keyword evidence="5" id="KW-1185">Reference proteome</keyword>
<comment type="caution">
    <text evidence="4">The sequence shown here is derived from an EMBL/GenBank/DDBJ whole genome shotgun (WGS) entry which is preliminary data.</text>
</comment>
<dbReference type="SUPFAM" id="SSF69360">
    <property type="entry name" value="Cell wall binding repeat"/>
    <property type="match status" value="1"/>
</dbReference>
<dbReference type="Gene3D" id="2.10.270.10">
    <property type="entry name" value="Cholin Binding"/>
    <property type="match status" value="3"/>
</dbReference>
<gene>
    <name evidence="4" type="ORF">LKD32_13700</name>
</gene>
<accession>A0AAE3ASG8</accession>
<feature type="non-terminal residue" evidence="4">
    <location>
        <position position="1"/>
    </location>
</feature>
<dbReference type="EMBL" id="JAJEPU010000063">
    <property type="protein sequence ID" value="MCC2165910.1"/>
    <property type="molecule type" value="Genomic_DNA"/>
</dbReference>
<evidence type="ECO:0000256" key="1">
    <source>
        <dbReference type="ARBA" id="ARBA00022737"/>
    </source>
</evidence>
<evidence type="ECO:0000256" key="3">
    <source>
        <dbReference type="SAM" id="MobiDB-lite"/>
    </source>
</evidence>
<name>A0AAE3ASG8_9FIRM</name>
<keyword evidence="1" id="KW-0677">Repeat</keyword>
<evidence type="ECO:0000256" key="2">
    <source>
        <dbReference type="PROSITE-ProRule" id="PRU00591"/>
    </source>
</evidence>
<sequence>NTSFLYEIDYILLATTVTTIVYHNKGWFNVPTVNKDGANVDHWYYGDEDGRVLKNGYYDLDGKTYYFDQNGSRYQSRWMNLKNGKRQYFDENGVMQRSCWFSLDKTKADGTPYTEWYYTDENGYRLNRGIYTIDGKRYFINNNGTMFTGWYTMKTGDRYYCGKDGAVATGWQMLKIPVDWDANGIVGRYVKANGRDAYFYFDETTGVLTRSLSGNYTEINVNGTYYCVDKRGIMQRGWGKLRDTSPEIDGFRYYMPEATDTLAQGERARDCWVKTLGADDMVGELTENWYRFDSNGIAVRAGRNEIVLKEFDGKTYAFDENGRTLDGFWEINRVTYYFNMDDKNAAATGKIQIDDGNGVTDYYFTETGSAYTGVYDGSLYYKGRMQKAFSGKGYEAISIPDGSTKLVDEAGKIVAGQTVTDADGNEWTTDDKGAITKNGSQDRRTAFAPSVRAWQKGDDRD</sequence>
<dbReference type="Gene3D" id="2.10.270.20">
    <property type="match status" value="1"/>
</dbReference>
<evidence type="ECO:0008006" key="6">
    <source>
        <dbReference type="Google" id="ProtNLM"/>
    </source>
</evidence>
<evidence type="ECO:0000313" key="5">
    <source>
        <dbReference type="Proteomes" id="UP001198962"/>
    </source>
</evidence>
<dbReference type="Proteomes" id="UP001198962">
    <property type="component" value="Unassembled WGS sequence"/>
</dbReference>